<dbReference type="OMA" id="QLHAAMM"/>
<name>S3D6N8_GLAL2</name>
<dbReference type="PANTHER" id="PTHR12901">
    <property type="entry name" value="SPERM PROTEIN HOMOLOG"/>
    <property type="match status" value="1"/>
</dbReference>
<reference evidence="6 7" key="1">
    <citation type="journal article" date="2013" name="BMC Genomics">
        <title>Genomics-driven discovery of the pneumocandin biosynthetic gene cluster in the fungus Glarea lozoyensis.</title>
        <authorList>
            <person name="Chen L."/>
            <person name="Yue Q."/>
            <person name="Zhang X."/>
            <person name="Xiang M."/>
            <person name="Wang C."/>
            <person name="Li S."/>
            <person name="Che Y."/>
            <person name="Ortiz-Lopez F.J."/>
            <person name="Bills G.F."/>
            <person name="Liu X."/>
            <person name="An Z."/>
        </authorList>
    </citation>
    <scope>NUCLEOTIDE SEQUENCE [LARGE SCALE GENOMIC DNA]</scope>
    <source>
        <strain evidence="7">ATCC 20868 / MF5171</strain>
    </source>
</reference>
<dbReference type="PANTHER" id="PTHR12901:SF10">
    <property type="entry name" value="COENZYME Q-BINDING PROTEIN COQ10, MITOCHONDRIAL"/>
    <property type="match status" value="1"/>
</dbReference>
<evidence type="ECO:0000256" key="1">
    <source>
        <dbReference type="ARBA" id="ARBA00006885"/>
    </source>
</evidence>
<comment type="subunit">
    <text evidence="2">Interacts with coenzyme Q.</text>
</comment>
<dbReference type="SUPFAM" id="SSF55961">
    <property type="entry name" value="Bet v1-like"/>
    <property type="match status" value="1"/>
</dbReference>
<comment type="similarity">
    <text evidence="1">Belongs to the COQ10 family.</text>
</comment>
<evidence type="ECO:0000259" key="5">
    <source>
        <dbReference type="Pfam" id="PF03364"/>
    </source>
</evidence>
<dbReference type="Proteomes" id="UP000016922">
    <property type="component" value="Unassembled WGS sequence"/>
</dbReference>
<dbReference type="InterPro" id="IPR044996">
    <property type="entry name" value="COQ10-like"/>
</dbReference>
<dbReference type="AlphaFoldDB" id="S3D6N8"/>
<evidence type="ECO:0000313" key="6">
    <source>
        <dbReference type="EMBL" id="EPE33430.1"/>
    </source>
</evidence>
<dbReference type="GO" id="GO:0048039">
    <property type="term" value="F:ubiquinone binding"/>
    <property type="evidence" value="ECO:0007669"/>
    <property type="project" value="InterPro"/>
</dbReference>
<evidence type="ECO:0000256" key="2">
    <source>
        <dbReference type="ARBA" id="ARBA00011814"/>
    </source>
</evidence>
<dbReference type="CDD" id="cd07813">
    <property type="entry name" value="COQ10p_like"/>
    <property type="match status" value="1"/>
</dbReference>
<evidence type="ECO:0000256" key="4">
    <source>
        <dbReference type="SAM" id="MobiDB-lite"/>
    </source>
</evidence>
<dbReference type="Pfam" id="PF03364">
    <property type="entry name" value="Polyketide_cyc"/>
    <property type="match status" value="1"/>
</dbReference>
<protein>
    <submittedName>
        <fullName evidence="6">Bet v1-like protein</fullName>
    </submittedName>
</protein>
<evidence type="ECO:0000313" key="7">
    <source>
        <dbReference type="Proteomes" id="UP000016922"/>
    </source>
</evidence>
<dbReference type="RefSeq" id="XP_008080047.1">
    <property type="nucleotide sequence ID" value="XM_008081856.1"/>
</dbReference>
<dbReference type="GeneID" id="19465496"/>
<proteinExistence type="inferred from homology"/>
<dbReference type="eggNOG" id="KOG3177">
    <property type="taxonomic scope" value="Eukaryota"/>
</dbReference>
<dbReference type="STRING" id="1116229.S3D6N8"/>
<dbReference type="InterPro" id="IPR005031">
    <property type="entry name" value="COQ10_START"/>
</dbReference>
<comment type="function">
    <text evidence="3">Required for the function of coenzyme Q in the respiratory chain. May serve as a chaperone or may be involved in the transport of Q6 from its site of synthesis to the catalytic sites of the respiratory complexes.</text>
</comment>
<sequence length="243" mass="26909">MSKSILQTLRPQHAFRTLNRQTRRTFLNVPGTESQTITALRILPYNSNSLYRLIADIDSYSEFIPYCTSSKVTKWSEPTEEGKRWPSEADLKVGWGGMDETFTSRLFCIPGEVVEALGGDAVTSLPKDSLKHHAATLDAPAAGNKIFTSLNTQWRLKPFHYKPPSGKPQTDMTEHPAKEQTEVHLSIEYQFANPMYGALSSAVAPKLAGTMIEAFEKRARKVLDGPGANLPENSPEADRANAS</sequence>
<dbReference type="OrthoDB" id="292693at2759"/>
<evidence type="ECO:0000256" key="3">
    <source>
        <dbReference type="ARBA" id="ARBA00024947"/>
    </source>
</evidence>
<accession>S3D6N8</accession>
<dbReference type="EMBL" id="KE145358">
    <property type="protein sequence ID" value="EPE33430.1"/>
    <property type="molecule type" value="Genomic_DNA"/>
</dbReference>
<keyword evidence="7" id="KW-1185">Reference proteome</keyword>
<dbReference type="InterPro" id="IPR023393">
    <property type="entry name" value="START-like_dom_sf"/>
</dbReference>
<dbReference type="KEGG" id="glz:GLAREA_06443"/>
<feature type="domain" description="Coenzyme Q-binding protein COQ10 START" evidence="5">
    <location>
        <begin position="44"/>
        <end position="216"/>
    </location>
</feature>
<dbReference type="GO" id="GO:0045333">
    <property type="term" value="P:cellular respiration"/>
    <property type="evidence" value="ECO:0007669"/>
    <property type="project" value="InterPro"/>
</dbReference>
<dbReference type="GO" id="GO:0005739">
    <property type="term" value="C:mitochondrion"/>
    <property type="evidence" value="ECO:0007669"/>
    <property type="project" value="TreeGrafter"/>
</dbReference>
<feature type="region of interest" description="Disordered" evidence="4">
    <location>
        <begin position="223"/>
        <end position="243"/>
    </location>
</feature>
<organism evidence="6 7">
    <name type="scientific">Glarea lozoyensis (strain ATCC 20868 / MF5171)</name>
    <dbReference type="NCBI Taxonomy" id="1116229"/>
    <lineage>
        <taxon>Eukaryota</taxon>
        <taxon>Fungi</taxon>
        <taxon>Dikarya</taxon>
        <taxon>Ascomycota</taxon>
        <taxon>Pezizomycotina</taxon>
        <taxon>Leotiomycetes</taxon>
        <taxon>Helotiales</taxon>
        <taxon>Helotiaceae</taxon>
        <taxon>Glarea</taxon>
    </lineage>
</organism>
<gene>
    <name evidence="6" type="ORF">GLAREA_06443</name>
</gene>
<dbReference type="Gene3D" id="3.30.530.20">
    <property type="match status" value="1"/>
</dbReference>
<dbReference type="HOGENOM" id="CLU_079653_1_1_1"/>